<feature type="transmembrane region" description="Helical" evidence="1">
    <location>
        <begin position="60"/>
        <end position="87"/>
    </location>
</feature>
<dbReference type="EMBL" id="LN681225">
    <property type="protein sequence ID" value="CEK11831.1"/>
    <property type="molecule type" value="Genomic_DNA"/>
</dbReference>
<dbReference type="Proteomes" id="UP000032803">
    <property type="component" value="Chromosome I"/>
</dbReference>
<keyword evidence="1" id="KW-1133">Transmembrane helix</keyword>
<sequence length="222" mass="23701">MNTENSGLIEEHCPHPRPRVCWSAIFTGAFIGVGLGFLLHLFSIAIGLSAYSSTSNGATVIAIGGILGLLIGVIVSMGLAGFVAGYLGRFHYCHCHGGVIYGFLTWSIALLLSAVFVIPLTHYISTYTRNLAPAIVTNQVAQTLDESTVANEATPSVKNKQATTTQPIPTESEKNVLAWSAWVVFILFFIGALASCIGACLGMGCKRNHEIHHSDIDDTDVH</sequence>
<gene>
    <name evidence="2" type="ORF">LHA_2837</name>
</gene>
<keyword evidence="3" id="KW-1185">Reference proteome</keyword>
<dbReference type="OrthoDB" id="5654176at2"/>
<evidence type="ECO:0008006" key="4">
    <source>
        <dbReference type="Google" id="ProtNLM"/>
    </source>
</evidence>
<reference evidence="3" key="1">
    <citation type="submission" date="2014-09" db="EMBL/GenBank/DDBJ databases">
        <authorList>
            <person name="Gomez-Valero L."/>
        </authorList>
    </citation>
    <scope>NUCLEOTIDE SEQUENCE [LARGE SCALE GENOMIC DNA]</scope>
    <source>
        <strain evidence="3">ATCC35250</strain>
    </source>
</reference>
<dbReference type="STRING" id="449.LHA_2837"/>
<proteinExistence type="predicted"/>
<dbReference type="PATRIC" id="fig|449.7.peg.1373"/>
<protein>
    <recommendedName>
        <fullName evidence="4">Transmembrane protein</fullName>
    </recommendedName>
</protein>
<feature type="transmembrane region" description="Helical" evidence="1">
    <location>
        <begin position="179"/>
        <end position="201"/>
    </location>
</feature>
<feature type="transmembrane region" description="Helical" evidence="1">
    <location>
        <begin position="99"/>
        <end position="124"/>
    </location>
</feature>
<feature type="transmembrane region" description="Helical" evidence="1">
    <location>
        <begin position="20"/>
        <end position="48"/>
    </location>
</feature>
<dbReference type="AlphaFoldDB" id="A0A0A8UWA6"/>
<dbReference type="RefSeq" id="WP_045106950.1">
    <property type="nucleotide sequence ID" value="NZ_LN681225.1"/>
</dbReference>
<evidence type="ECO:0000313" key="3">
    <source>
        <dbReference type="Proteomes" id="UP000032803"/>
    </source>
</evidence>
<keyword evidence="1" id="KW-0472">Membrane</keyword>
<accession>A0A0A8UWA6</accession>
<keyword evidence="1" id="KW-0812">Transmembrane</keyword>
<name>A0A0A8UWA6_LEGHA</name>
<evidence type="ECO:0000313" key="2">
    <source>
        <dbReference type="EMBL" id="CEK11831.1"/>
    </source>
</evidence>
<evidence type="ECO:0000256" key="1">
    <source>
        <dbReference type="SAM" id="Phobius"/>
    </source>
</evidence>
<organism evidence="2 3">
    <name type="scientific">Legionella hackeliae</name>
    <dbReference type="NCBI Taxonomy" id="449"/>
    <lineage>
        <taxon>Bacteria</taxon>
        <taxon>Pseudomonadati</taxon>
        <taxon>Pseudomonadota</taxon>
        <taxon>Gammaproteobacteria</taxon>
        <taxon>Legionellales</taxon>
        <taxon>Legionellaceae</taxon>
        <taxon>Legionella</taxon>
    </lineage>
</organism>
<dbReference type="KEGG" id="lha:LHA_2837"/>
<dbReference type="HOGENOM" id="CLU_1244035_0_0_6"/>